<dbReference type="Proteomes" id="UP000314981">
    <property type="component" value="Chromosome 18"/>
</dbReference>
<evidence type="ECO:0000313" key="5">
    <source>
        <dbReference type="Proteomes" id="UP000314981"/>
    </source>
</evidence>
<dbReference type="PROSITE" id="PS00203">
    <property type="entry name" value="METALLOTHIONEIN_VRT"/>
    <property type="match status" value="1"/>
</dbReference>
<evidence type="ECO:0000256" key="3">
    <source>
        <dbReference type="ARBA" id="ARBA00022851"/>
    </source>
</evidence>
<evidence type="ECO:0008006" key="6">
    <source>
        <dbReference type="Google" id="ProtNLM"/>
    </source>
</evidence>
<dbReference type="FunFam" id="4.10.10.10:FF:000001">
    <property type="entry name" value="Metallothionein"/>
    <property type="match status" value="1"/>
</dbReference>
<dbReference type="PRINTS" id="PR00860">
    <property type="entry name" value="MTVERTEBRATE"/>
</dbReference>
<evidence type="ECO:0000313" key="4">
    <source>
        <dbReference type="Ensembl" id="ENSBIXP00000009185.1"/>
    </source>
</evidence>
<proteinExistence type="inferred from homology"/>
<dbReference type="InterPro" id="IPR018064">
    <property type="entry name" value="Metalthion_vert_metal_BS"/>
</dbReference>
<dbReference type="PANTHER" id="PTHR23299">
    <property type="entry name" value="METALLOTHIONEIN"/>
    <property type="match status" value="1"/>
</dbReference>
<sequence>MSVHIVESWEGTGRKPGALLVARDKVPPCWGQVGGGRRFGAHGAQPHSRNLALGRAWCSPPGPGAAGSAGAGGGRPSAPGPLPVGIIALGSWAPARLPSDQWICFATCSGPRTSLFLQMDPNCSCPTGGSCSCAGSCTCKACRCPSCKKSCCSCCPVGCAKCAQGCVCKGASDKCSCCA</sequence>
<dbReference type="GO" id="GO:0005737">
    <property type="term" value="C:cytoplasm"/>
    <property type="evidence" value="ECO:0007669"/>
    <property type="project" value="TreeGrafter"/>
</dbReference>
<dbReference type="GO" id="GO:0010273">
    <property type="term" value="P:detoxification of copper ion"/>
    <property type="evidence" value="ECO:0007669"/>
    <property type="project" value="TreeGrafter"/>
</dbReference>
<comment type="similarity">
    <text evidence="1">Belongs to the metallothionein superfamily. Type 1 family.</text>
</comment>
<organism evidence="4 5">
    <name type="scientific">Bos indicus x Bos taurus</name>
    <name type="common">Hybrid cattle</name>
    <dbReference type="NCBI Taxonomy" id="30522"/>
    <lineage>
        <taxon>Eukaryota</taxon>
        <taxon>Metazoa</taxon>
        <taxon>Chordata</taxon>
        <taxon>Craniata</taxon>
        <taxon>Vertebrata</taxon>
        <taxon>Euteleostomi</taxon>
        <taxon>Mammalia</taxon>
        <taxon>Eutheria</taxon>
        <taxon>Laurasiatheria</taxon>
        <taxon>Artiodactyla</taxon>
        <taxon>Ruminantia</taxon>
        <taxon>Pecora</taxon>
        <taxon>Bovidae</taxon>
        <taxon>Bovinae</taxon>
        <taxon>Bos</taxon>
    </lineage>
</organism>
<gene>
    <name evidence="4" type="primary">LOC113876840</name>
</gene>
<reference evidence="4" key="3">
    <citation type="submission" date="2025-09" db="UniProtKB">
        <authorList>
            <consortium name="Ensembl"/>
        </authorList>
    </citation>
    <scope>IDENTIFICATION</scope>
</reference>
<dbReference type="Ensembl" id="ENSBIXT00000017280.1">
    <property type="protein sequence ID" value="ENSBIXP00000009185.1"/>
    <property type="gene ID" value="ENSBIXG00000014895.1"/>
</dbReference>
<dbReference type="GO" id="GO:0006882">
    <property type="term" value="P:intracellular zinc ion homeostasis"/>
    <property type="evidence" value="ECO:0007669"/>
    <property type="project" value="TreeGrafter"/>
</dbReference>
<evidence type="ECO:0000256" key="2">
    <source>
        <dbReference type="ARBA" id="ARBA00022723"/>
    </source>
</evidence>
<protein>
    <recommendedName>
        <fullName evidence="6">Metallothionein</fullName>
    </recommendedName>
</protein>
<keyword evidence="5" id="KW-1185">Reference proteome</keyword>
<dbReference type="SUPFAM" id="SSF57868">
    <property type="entry name" value="Metallothionein"/>
    <property type="match status" value="1"/>
</dbReference>
<reference evidence="4" key="2">
    <citation type="submission" date="2025-08" db="UniProtKB">
        <authorList>
            <consortium name="Ensembl"/>
        </authorList>
    </citation>
    <scope>IDENTIFICATION</scope>
</reference>
<dbReference type="PANTHER" id="PTHR23299:SF22">
    <property type="entry name" value="METALLOTHIONEIN-1G"/>
    <property type="match status" value="1"/>
</dbReference>
<dbReference type="AlphaFoldDB" id="A0A4W2CSE4"/>
<dbReference type="InterPro" id="IPR017854">
    <property type="entry name" value="Metalthion_dom_sf"/>
</dbReference>
<accession>A0A4W2CSE4</accession>
<dbReference type="GO" id="GO:0071276">
    <property type="term" value="P:cellular response to cadmium ion"/>
    <property type="evidence" value="ECO:0007669"/>
    <property type="project" value="TreeGrafter"/>
</dbReference>
<dbReference type="InterPro" id="IPR000006">
    <property type="entry name" value="Metalthion_vert"/>
</dbReference>
<keyword evidence="3" id="KW-0480">Metal-thiolate cluster</keyword>
<dbReference type="GO" id="GO:0071280">
    <property type="term" value="P:cellular response to copper ion"/>
    <property type="evidence" value="ECO:0007669"/>
    <property type="project" value="TreeGrafter"/>
</dbReference>
<reference evidence="4 5" key="1">
    <citation type="submission" date="2018-11" db="EMBL/GenBank/DDBJ databases">
        <title>Haplotype-resolved cattle genomes.</title>
        <authorList>
            <person name="Low W.Y."/>
            <person name="Tearle R."/>
            <person name="Bickhart D.M."/>
            <person name="Rosen B.D."/>
            <person name="Koren S."/>
            <person name="Rhie A."/>
            <person name="Hiendleder S."/>
            <person name="Phillippy A.M."/>
            <person name="Smith T.P.L."/>
            <person name="Williams J.L."/>
        </authorList>
    </citation>
    <scope>NUCLEOTIDE SEQUENCE [LARGE SCALE GENOMIC DNA]</scope>
</reference>
<dbReference type="GO" id="GO:0046872">
    <property type="term" value="F:metal ion binding"/>
    <property type="evidence" value="ECO:0007669"/>
    <property type="project" value="UniProtKB-KW"/>
</dbReference>
<keyword evidence="2" id="KW-0479">Metal-binding</keyword>
<dbReference type="Gene3D" id="4.10.10.10">
    <property type="entry name" value="Metallothionein Isoform II"/>
    <property type="match status" value="1"/>
</dbReference>
<dbReference type="GO" id="GO:0071294">
    <property type="term" value="P:cellular response to zinc ion"/>
    <property type="evidence" value="ECO:0007669"/>
    <property type="project" value="TreeGrafter"/>
</dbReference>
<name>A0A4W2CSE4_BOBOX</name>
<evidence type="ECO:0000256" key="1">
    <source>
        <dbReference type="ARBA" id="ARBA00007283"/>
    </source>
</evidence>
<dbReference type="InterPro" id="IPR023587">
    <property type="entry name" value="Metalthion_dom_sf_vert"/>
</dbReference>
<dbReference type="GO" id="GO:0005634">
    <property type="term" value="C:nucleus"/>
    <property type="evidence" value="ECO:0007669"/>
    <property type="project" value="TreeGrafter"/>
</dbReference>
<dbReference type="Pfam" id="PF00131">
    <property type="entry name" value="Metallothio"/>
    <property type="match status" value="1"/>
</dbReference>